<comment type="caution">
    <text evidence="1">The sequence shown here is derived from an EMBL/GenBank/DDBJ whole genome shotgun (WGS) entry which is preliminary data.</text>
</comment>
<dbReference type="EMBL" id="CM047750">
    <property type="protein sequence ID" value="KAJ0008491.1"/>
    <property type="molecule type" value="Genomic_DNA"/>
</dbReference>
<keyword evidence="2" id="KW-1185">Reference proteome</keyword>
<evidence type="ECO:0000313" key="2">
    <source>
        <dbReference type="Proteomes" id="UP001163603"/>
    </source>
</evidence>
<gene>
    <name evidence="1" type="ORF">Pint_29039</name>
</gene>
<sequence>MADPSKPLHMSASLGDLASTNFYLALDPRSAEEVDSCSRTAFYFAAAEGHKDIIKVLLEKNEDACLKANEDGRTSFHLAAMRRPVEVMKELLEKNKDACLKADEGGRTPLHLVAMRGQVEVMKELIN</sequence>
<name>A0ACC0X1W7_9ROSI</name>
<dbReference type="Proteomes" id="UP001163603">
    <property type="component" value="Chromosome 15"/>
</dbReference>
<protein>
    <submittedName>
        <fullName evidence="1">Uncharacterized protein</fullName>
    </submittedName>
</protein>
<reference evidence="2" key="1">
    <citation type="journal article" date="2023" name="G3 (Bethesda)">
        <title>Genome assembly and association tests identify interacting loci associated with vigor, precocity, and sex in interspecific pistachio rootstocks.</title>
        <authorList>
            <person name="Palmer W."/>
            <person name="Jacygrad E."/>
            <person name="Sagayaradj S."/>
            <person name="Cavanaugh K."/>
            <person name="Han R."/>
            <person name="Bertier L."/>
            <person name="Beede B."/>
            <person name="Kafkas S."/>
            <person name="Golino D."/>
            <person name="Preece J."/>
            <person name="Michelmore R."/>
        </authorList>
    </citation>
    <scope>NUCLEOTIDE SEQUENCE [LARGE SCALE GENOMIC DNA]</scope>
</reference>
<accession>A0ACC0X1W7</accession>
<evidence type="ECO:0000313" key="1">
    <source>
        <dbReference type="EMBL" id="KAJ0008491.1"/>
    </source>
</evidence>
<organism evidence="1 2">
    <name type="scientific">Pistacia integerrima</name>
    <dbReference type="NCBI Taxonomy" id="434235"/>
    <lineage>
        <taxon>Eukaryota</taxon>
        <taxon>Viridiplantae</taxon>
        <taxon>Streptophyta</taxon>
        <taxon>Embryophyta</taxon>
        <taxon>Tracheophyta</taxon>
        <taxon>Spermatophyta</taxon>
        <taxon>Magnoliopsida</taxon>
        <taxon>eudicotyledons</taxon>
        <taxon>Gunneridae</taxon>
        <taxon>Pentapetalae</taxon>
        <taxon>rosids</taxon>
        <taxon>malvids</taxon>
        <taxon>Sapindales</taxon>
        <taxon>Anacardiaceae</taxon>
        <taxon>Pistacia</taxon>
    </lineage>
</organism>
<proteinExistence type="predicted"/>